<evidence type="ECO:0000313" key="5">
    <source>
        <dbReference type="Proteomes" id="UP000779507"/>
    </source>
</evidence>
<comment type="caution">
    <text evidence="4">The sequence shown here is derived from an EMBL/GenBank/DDBJ whole genome shotgun (WGS) entry which is preliminary data.</text>
</comment>
<sequence>MNNNQEIPVRTQVGIVGGGPAGLLLAQLLHRQGIEAVVFESRPRARVEARQRAGLLEQGTVDLLRQAGATDRLDHEGLIHDGVLLNYNGRRHRVALAELTGGACITIYAQTEVVKDLIAQRLEQELPLLFEAEVTAIDSLDTGAPLIHYTHQGAARTLACDFVAGCDGFHGVARQAAPAGFFKTYDKVYPYCWLGIIAEVPPSTDELIYAFHERGFALHSMRSPTRSRLYVQCAVTDTLEDWPDARIWEELHLRLGTPGWTLHEGPILEKTITPMRSFVTEPMQYERLFLAGDAAHIVPPTGGKGLNMAVADTKTLFEALRDWYQAGDAAGLRDYSAACVRRVWRVQEFSNYMTELLHLNPEKSAFDQHLQDSRFNLLTTSAAASQVVAENYVGLAAQRAAAAPQPQPISHIV</sequence>
<dbReference type="InterPro" id="IPR050631">
    <property type="entry name" value="PheA/TfdB_FAD_monoxygenase"/>
</dbReference>
<dbReference type="Proteomes" id="UP000779507">
    <property type="component" value="Unassembled WGS sequence"/>
</dbReference>
<proteinExistence type="predicted"/>
<dbReference type="NCBIfam" id="NF006091">
    <property type="entry name" value="PRK08243.1"/>
    <property type="match status" value="1"/>
</dbReference>
<keyword evidence="1 4" id="KW-0560">Oxidoreductase</keyword>
<evidence type="ECO:0000259" key="3">
    <source>
        <dbReference type="Pfam" id="PF01494"/>
    </source>
</evidence>
<evidence type="ECO:0000313" key="4">
    <source>
        <dbReference type="EMBL" id="NRT20831.1"/>
    </source>
</evidence>
<keyword evidence="2" id="KW-0520">NAD</keyword>
<dbReference type="Gene3D" id="3.30.9.10">
    <property type="entry name" value="D-Amino Acid Oxidase, subunit A, domain 2"/>
    <property type="match status" value="1"/>
</dbReference>
<name>A0ABX2FV11_9BACT</name>
<keyword evidence="5" id="KW-1185">Reference proteome</keyword>
<dbReference type="RefSeq" id="WP_173811597.1">
    <property type="nucleotide sequence ID" value="NZ_JABSNP010000021.1"/>
</dbReference>
<dbReference type="Gene3D" id="3.50.50.60">
    <property type="entry name" value="FAD/NAD(P)-binding domain"/>
    <property type="match status" value="1"/>
</dbReference>
<organism evidence="4 5">
    <name type="scientific">Hymenobacter caeli</name>
    <dbReference type="NCBI Taxonomy" id="2735894"/>
    <lineage>
        <taxon>Bacteria</taxon>
        <taxon>Pseudomonadati</taxon>
        <taxon>Bacteroidota</taxon>
        <taxon>Cytophagia</taxon>
        <taxon>Cytophagales</taxon>
        <taxon>Hymenobacteraceae</taxon>
        <taxon>Hymenobacter</taxon>
    </lineage>
</organism>
<evidence type="ECO:0000256" key="2">
    <source>
        <dbReference type="ARBA" id="ARBA00023027"/>
    </source>
</evidence>
<dbReference type="InterPro" id="IPR036188">
    <property type="entry name" value="FAD/NAD-bd_sf"/>
</dbReference>
<evidence type="ECO:0000256" key="1">
    <source>
        <dbReference type="ARBA" id="ARBA00023002"/>
    </source>
</evidence>
<dbReference type="SUPFAM" id="SSF51905">
    <property type="entry name" value="FAD/NAD(P)-binding domain"/>
    <property type="match status" value="1"/>
</dbReference>
<dbReference type="EC" id="1.14.13.2" evidence="4"/>
<accession>A0ABX2FV11</accession>
<dbReference type="GO" id="GO:0018659">
    <property type="term" value="F:4-hydroxybenzoate 3-monooxygenase activity"/>
    <property type="evidence" value="ECO:0007669"/>
    <property type="project" value="UniProtKB-EC"/>
</dbReference>
<dbReference type="SUPFAM" id="SSF54373">
    <property type="entry name" value="FAD-linked reductases, C-terminal domain"/>
    <property type="match status" value="1"/>
</dbReference>
<reference evidence="4 5" key="1">
    <citation type="submission" date="2020-05" db="EMBL/GenBank/DDBJ databases">
        <title>Genomic Encyclopedia of Type Strains, Phase IV (KMG-V): Genome sequencing to study the core and pangenomes of soil and plant-associated prokaryotes.</title>
        <authorList>
            <person name="Whitman W."/>
        </authorList>
    </citation>
    <scope>NUCLEOTIDE SEQUENCE [LARGE SCALE GENOMIC DNA]</scope>
    <source>
        <strain evidence="4 5">9A</strain>
    </source>
</reference>
<dbReference type="EMBL" id="JABSNP010000021">
    <property type="protein sequence ID" value="NRT20831.1"/>
    <property type="molecule type" value="Genomic_DNA"/>
</dbReference>
<gene>
    <name evidence="4" type="ORF">HNP98_003675</name>
</gene>
<dbReference type="PRINTS" id="PR00420">
    <property type="entry name" value="RNGMNOXGNASE"/>
</dbReference>
<protein>
    <submittedName>
        <fullName evidence="4">p-hydroxybenzoate 3-monooxygenase</fullName>
        <ecNumber evidence="4">1.14.13.2</ecNumber>
    </submittedName>
</protein>
<dbReference type="PANTHER" id="PTHR43476">
    <property type="entry name" value="3-(3-HYDROXY-PHENYL)PROPIONATE/3-HYDROXYCINNAMIC ACID HYDROXYLASE"/>
    <property type="match status" value="1"/>
</dbReference>
<dbReference type="Pfam" id="PF01494">
    <property type="entry name" value="FAD_binding_3"/>
    <property type="match status" value="1"/>
</dbReference>
<feature type="domain" description="FAD-binding" evidence="3">
    <location>
        <begin position="10"/>
        <end position="350"/>
    </location>
</feature>
<dbReference type="PANTHER" id="PTHR43476:SF4">
    <property type="entry name" value="BLR0106 PROTEIN"/>
    <property type="match status" value="1"/>
</dbReference>
<dbReference type="InterPro" id="IPR002938">
    <property type="entry name" value="FAD-bd"/>
</dbReference>